<gene>
    <name evidence="2" type="ORF">NDI38_30815</name>
</gene>
<feature type="region of interest" description="Disordered" evidence="1">
    <location>
        <begin position="1"/>
        <end position="20"/>
    </location>
</feature>
<organism evidence="2 3">
    <name type="scientific">Stenomitos frigidus AS-A4</name>
    <dbReference type="NCBI Taxonomy" id="2933935"/>
    <lineage>
        <taxon>Bacteria</taxon>
        <taxon>Bacillati</taxon>
        <taxon>Cyanobacteriota</taxon>
        <taxon>Cyanophyceae</taxon>
        <taxon>Leptolyngbyales</taxon>
        <taxon>Leptolyngbyaceae</taxon>
        <taxon>Stenomitos</taxon>
    </lineage>
</organism>
<evidence type="ECO:0000256" key="1">
    <source>
        <dbReference type="SAM" id="MobiDB-lite"/>
    </source>
</evidence>
<evidence type="ECO:0000313" key="3">
    <source>
        <dbReference type="Proteomes" id="UP001476950"/>
    </source>
</evidence>
<keyword evidence="3" id="KW-1185">Reference proteome</keyword>
<comment type="caution">
    <text evidence="2">The sequence shown here is derived from an EMBL/GenBank/DDBJ whole genome shotgun (WGS) entry which is preliminary data.</text>
</comment>
<protein>
    <submittedName>
        <fullName evidence="2">Uncharacterized protein</fullName>
    </submittedName>
</protein>
<dbReference type="EMBL" id="JAMPLM010000089">
    <property type="protein sequence ID" value="MEP1062771.1"/>
    <property type="molecule type" value="Genomic_DNA"/>
</dbReference>
<accession>A0ABV0KU64</accession>
<sequence>MTRFSSFSPIYDSKSSLQSNGVVERRHLSEAGDNTIARPALAHTSELRTTATPTGPAIASVLVQGMQGYKVSWQQGNKNQCQGP</sequence>
<dbReference type="Proteomes" id="UP001476950">
    <property type="component" value="Unassembled WGS sequence"/>
</dbReference>
<evidence type="ECO:0000313" key="2">
    <source>
        <dbReference type="EMBL" id="MEP1062771.1"/>
    </source>
</evidence>
<reference evidence="2 3" key="1">
    <citation type="submission" date="2022-04" db="EMBL/GenBank/DDBJ databases">
        <title>Positive selection, recombination, and allopatry shape intraspecific diversity of widespread and dominant cyanobacteria.</title>
        <authorList>
            <person name="Wei J."/>
            <person name="Shu W."/>
            <person name="Hu C."/>
        </authorList>
    </citation>
    <scope>NUCLEOTIDE SEQUENCE [LARGE SCALE GENOMIC DNA]</scope>
    <source>
        <strain evidence="2 3">AS-A4</strain>
    </source>
</reference>
<name>A0ABV0KU64_9CYAN</name>
<proteinExistence type="predicted"/>
<feature type="region of interest" description="Disordered" evidence="1">
    <location>
        <begin position="25"/>
        <end position="53"/>
    </location>
</feature>